<dbReference type="InterPro" id="IPR004159">
    <property type="entry name" value="Put_SAM_MeTrfase"/>
</dbReference>
<proteinExistence type="inferred from homology"/>
<dbReference type="AlphaFoldDB" id="A0A2P2JY67"/>
<organism evidence="9">
    <name type="scientific">Rhizophora mucronata</name>
    <name type="common">Asiatic mangrove</name>
    <dbReference type="NCBI Taxonomy" id="61149"/>
    <lineage>
        <taxon>Eukaryota</taxon>
        <taxon>Viridiplantae</taxon>
        <taxon>Streptophyta</taxon>
        <taxon>Embryophyta</taxon>
        <taxon>Tracheophyta</taxon>
        <taxon>Spermatophyta</taxon>
        <taxon>Magnoliopsida</taxon>
        <taxon>eudicotyledons</taxon>
        <taxon>Gunneridae</taxon>
        <taxon>Pentapetalae</taxon>
        <taxon>rosids</taxon>
        <taxon>fabids</taxon>
        <taxon>Malpighiales</taxon>
        <taxon>Rhizophoraceae</taxon>
        <taxon>Rhizophora</taxon>
    </lineage>
</organism>
<evidence type="ECO:0000256" key="1">
    <source>
        <dbReference type="ARBA" id="ARBA00004606"/>
    </source>
</evidence>
<dbReference type="PANTHER" id="PTHR10108">
    <property type="entry name" value="SAM-DEPENDENT METHYLTRANSFERASE"/>
    <property type="match status" value="1"/>
</dbReference>
<accession>A0A2P2JY67</accession>
<protein>
    <recommendedName>
        <fullName evidence="8">Methyltransferase</fullName>
        <ecNumber evidence="8">2.1.1.-</ecNumber>
    </recommendedName>
</protein>
<evidence type="ECO:0000256" key="8">
    <source>
        <dbReference type="RuleBase" id="RU366043"/>
    </source>
</evidence>
<keyword evidence="5 8" id="KW-0812">Transmembrane</keyword>
<evidence type="ECO:0000256" key="4">
    <source>
        <dbReference type="ARBA" id="ARBA00022679"/>
    </source>
</evidence>
<dbReference type="GO" id="GO:0016020">
    <property type="term" value="C:membrane"/>
    <property type="evidence" value="ECO:0007669"/>
    <property type="project" value="UniProtKB-SubCell"/>
</dbReference>
<keyword evidence="5 8" id="KW-0735">Signal-anchor</keyword>
<evidence type="ECO:0000256" key="7">
    <source>
        <dbReference type="ARBA" id="ARBA00037847"/>
    </source>
</evidence>
<comment type="subcellular location">
    <subcellularLocation>
        <location evidence="7">Endomembrane system</location>
        <topology evidence="7">Single-pass membrane protein</topology>
    </subcellularLocation>
    <subcellularLocation>
        <location evidence="1 8">Membrane</location>
        <topology evidence="1 8">Single-pass type II membrane protein</topology>
    </subcellularLocation>
</comment>
<evidence type="ECO:0000256" key="6">
    <source>
        <dbReference type="ARBA" id="ARBA00023180"/>
    </source>
</evidence>
<dbReference type="SUPFAM" id="SSF53335">
    <property type="entry name" value="S-adenosyl-L-methionine-dependent methyltransferases"/>
    <property type="match status" value="1"/>
</dbReference>
<keyword evidence="3 8" id="KW-0489">Methyltransferase</keyword>
<name>A0A2P2JY67_RHIMU</name>
<dbReference type="PANTHER" id="PTHR10108:SF887">
    <property type="entry name" value="METHYLTRANSFERASE PMT22-RELATED"/>
    <property type="match status" value="1"/>
</dbReference>
<dbReference type="Pfam" id="PF03141">
    <property type="entry name" value="Methyltransf_29"/>
    <property type="match status" value="1"/>
</dbReference>
<dbReference type="GO" id="GO:0032259">
    <property type="term" value="P:methylation"/>
    <property type="evidence" value="ECO:0007669"/>
    <property type="project" value="UniProtKB-KW"/>
</dbReference>
<evidence type="ECO:0000256" key="3">
    <source>
        <dbReference type="ARBA" id="ARBA00022603"/>
    </source>
</evidence>
<dbReference type="GO" id="GO:0005768">
    <property type="term" value="C:endosome"/>
    <property type="evidence" value="ECO:0007669"/>
    <property type="project" value="TreeGrafter"/>
</dbReference>
<dbReference type="EMBL" id="GGEC01017928">
    <property type="protein sequence ID" value="MBW98411.1"/>
    <property type="molecule type" value="Transcribed_RNA"/>
</dbReference>
<evidence type="ECO:0000256" key="5">
    <source>
        <dbReference type="ARBA" id="ARBA00022968"/>
    </source>
</evidence>
<dbReference type="EC" id="2.1.1.-" evidence="8"/>
<keyword evidence="6 8" id="KW-0325">Glycoprotein</keyword>
<dbReference type="GO" id="GO:0005802">
    <property type="term" value="C:trans-Golgi network"/>
    <property type="evidence" value="ECO:0007669"/>
    <property type="project" value="TreeGrafter"/>
</dbReference>
<keyword evidence="4 8" id="KW-0808">Transferase</keyword>
<reference evidence="9" key="1">
    <citation type="submission" date="2018-02" db="EMBL/GenBank/DDBJ databases">
        <title>Rhizophora mucronata_Transcriptome.</title>
        <authorList>
            <person name="Meera S.P."/>
            <person name="Sreeshan A."/>
            <person name="Augustine A."/>
        </authorList>
    </citation>
    <scope>NUCLEOTIDE SEQUENCE</scope>
    <source>
        <tissue evidence="9">Leaf</tissue>
    </source>
</reference>
<sequence>MNVVPIDAQDTLSIIFDRGLIGVYHDWCESFSTYPRTYDMLHASFLFKSLTQRCDILDVALEMDRITRPGGYILVQDTMEMIHKLSPILRSLRWSTRLYQEQFLIGTKSFWRPK</sequence>
<dbReference type="GO" id="GO:0008168">
    <property type="term" value="F:methyltransferase activity"/>
    <property type="evidence" value="ECO:0007669"/>
    <property type="project" value="UniProtKB-UniRule"/>
</dbReference>
<comment type="similarity">
    <text evidence="2 8">Belongs to the methyltransferase superfamily.</text>
</comment>
<evidence type="ECO:0000313" key="9">
    <source>
        <dbReference type="EMBL" id="MBW98411.1"/>
    </source>
</evidence>
<evidence type="ECO:0000256" key="2">
    <source>
        <dbReference type="ARBA" id="ARBA00008361"/>
    </source>
</evidence>
<dbReference type="InterPro" id="IPR029063">
    <property type="entry name" value="SAM-dependent_MTases_sf"/>
</dbReference>